<feature type="domain" description="Glycogen debranching enzyme C-terminal" evidence="1">
    <location>
        <begin position="301"/>
        <end position="672"/>
    </location>
</feature>
<evidence type="ECO:0000259" key="2">
    <source>
        <dbReference type="Pfam" id="PF12439"/>
    </source>
</evidence>
<dbReference type="eggNOG" id="COG3408">
    <property type="taxonomic scope" value="Bacteria"/>
</dbReference>
<dbReference type="FunFam" id="1.50.10.10:FF:000073">
    <property type="entry name" value="Glycogen debranching enzyme, hypothetical (TreX-like)"/>
    <property type="match status" value="1"/>
</dbReference>
<dbReference type="STRING" id="45851.BHV86_03975"/>
<gene>
    <name evidence="3" type="ORF">BUTYVIB_02336</name>
</gene>
<name>D4S2L4_9FIRM</name>
<dbReference type="InterPro" id="IPR024742">
    <property type="entry name" value="Glycogen_debranch_N"/>
</dbReference>
<protein>
    <submittedName>
        <fullName evidence="3">Putative glycogen debranching enzyme, archaeal type</fullName>
    </submittedName>
</protein>
<reference evidence="3 4" key="1">
    <citation type="submission" date="2010-02" db="EMBL/GenBank/DDBJ databases">
        <authorList>
            <person name="Weinstock G."/>
            <person name="Sodergren E."/>
            <person name="Clifton S."/>
            <person name="Fulton L."/>
            <person name="Fulton B."/>
            <person name="Courtney L."/>
            <person name="Fronick C."/>
            <person name="Harrison M."/>
            <person name="Strong C."/>
            <person name="Farmer C."/>
            <person name="Delahaunty K."/>
            <person name="Markovic C."/>
            <person name="Hall O."/>
            <person name="Minx P."/>
            <person name="Tomlinson C."/>
            <person name="Mitreva M."/>
            <person name="Nelson J."/>
            <person name="Hou S."/>
            <person name="Wollam A."/>
            <person name="Pepin K.H."/>
            <person name="Johnson M."/>
            <person name="Bhonagiri V."/>
            <person name="Zhang X."/>
            <person name="Suruliraj S."/>
            <person name="Warren W."/>
            <person name="Chinwalla A."/>
            <person name="Mardis E.R."/>
            <person name="Wilson R.K."/>
        </authorList>
    </citation>
    <scope>NUCLEOTIDE SEQUENCE [LARGE SCALE GENOMIC DNA]</scope>
    <source>
        <strain evidence="3 4">DSM 2876</strain>
    </source>
</reference>
<dbReference type="EMBL" id="ABWN01000040">
    <property type="protein sequence ID" value="EFF67469.1"/>
    <property type="molecule type" value="Genomic_DNA"/>
</dbReference>
<dbReference type="InterPro" id="IPR010401">
    <property type="entry name" value="AGL/Gdb1"/>
</dbReference>
<dbReference type="HOGENOM" id="CLU_026835_0_0_9"/>
<sequence>MSSVDFSAYQDKYNLGKGDFRNFSEGIEKEWLISNGIGGYANATVIGSNSRSFSSLLNVSLNHPADRYTLLANISERILDDTGITNLATYHSISETYEGFRYLSHFSFGSYPEYTYQIGDMIIRKSIGMVYGKDTSVICYSVKNGSSHRKLYITPYFTCKTLGEVADPKALGLHSDEKSGTITITSDVMNMKYFFRASDGEFIDRSTYPISMAEPTHIYLSGVLYDLDVRNGLNACDGFYTPYDICIDINAGEDKFFYFVCSTEDVSCNGFDILKSMDARKKELCDLVPKKDGLLKRLAYSADNFIVERESTKCKTVLAGYPWFMDWGRDTMIAFTGLVLCTHRFEDARSILKSFALYVKNGLLPNVFPNTDTDVPYYNTMDASMWYFNAVYKYLEYDTGASARRFIMEEIYPALVEIIDNYKKGTDFSICMDEDCLISGGSDLDQITWMDVRVGDLVVTPRHGKPVEINALWYNALKVMEELSPDDKKTEYHELASKVKDSFISKFWNSNENCLYDVIGKKADGSDDPDSSIRPNQLVAVILPYTMLSADMEKAIVDKVYKELYTPLGIRTLPYYDERYKSQYIGRLIDRDKAYHMGTSWGYITGFFISAYVKTHGNTQSAKEDAALLLEPMIDHLNDGCLGGVAEIFDGSFPCTSRGCFSQAWSVAELIRCYYENII</sequence>
<dbReference type="PANTHER" id="PTHR10569:SF2">
    <property type="entry name" value="GLYCOGEN DEBRANCHING ENZYME"/>
    <property type="match status" value="1"/>
</dbReference>
<keyword evidence="4" id="KW-1185">Reference proteome</keyword>
<dbReference type="InterPro" id="IPR008928">
    <property type="entry name" value="6-hairpin_glycosidase_sf"/>
</dbReference>
<proteinExistence type="predicted"/>
<dbReference type="GeneID" id="98917554"/>
<dbReference type="GO" id="GO:0005980">
    <property type="term" value="P:glycogen catabolic process"/>
    <property type="evidence" value="ECO:0007669"/>
    <property type="project" value="InterPro"/>
</dbReference>
<dbReference type="RefSeq" id="WP_005604429.1">
    <property type="nucleotide sequence ID" value="NZ_GG663524.1"/>
</dbReference>
<feature type="domain" description="Glycogen debranching enzyme bacterial and archaeal type N-terminal" evidence="2">
    <location>
        <begin position="29"/>
        <end position="254"/>
    </location>
</feature>
<accession>D4S2L4</accession>
<dbReference type="InterPro" id="IPR032790">
    <property type="entry name" value="GDE_C"/>
</dbReference>
<dbReference type="Pfam" id="PF06202">
    <property type="entry name" value="GDE_C"/>
    <property type="match status" value="1"/>
</dbReference>
<dbReference type="InterPro" id="IPR006451">
    <property type="entry name" value="Glycogen_debranch_arc"/>
</dbReference>
<organism evidence="3 4">
    <name type="scientific">Eshraghiella crossota DSM 2876</name>
    <dbReference type="NCBI Taxonomy" id="511680"/>
    <lineage>
        <taxon>Bacteria</taxon>
        <taxon>Bacillati</taxon>
        <taxon>Bacillota</taxon>
        <taxon>Clostridia</taxon>
        <taxon>Lachnospirales</taxon>
        <taxon>Lachnospiraceae</taxon>
        <taxon>Eshraghiella</taxon>
    </lineage>
</organism>
<dbReference type="NCBIfam" id="TIGR01561">
    <property type="entry name" value="gde_arch"/>
    <property type="match status" value="1"/>
</dbReference>
<comment type="caution">
    <text evidence="3">The sequence shown here is derived from an EMBL/GenBank/DDBJ whole genome shotgun (WGS) entry which is preliminary data.</text>
</comment>
<dbReference type="AlphaFoldDB" id="D4S2L4"/>
<dbReference type="Proteomes" id="UP000006238">
    <property type="component" value="Unassembled WGS sequence"/>
</dbReference>
<evidence type="ECO:0000313" key="3">
    <source>
        <dbReference type="EMBL" id="EFF67469.1"/>
    </source>
</evidence>
<dbReference type="SUPFAM" id="SSF48208">
    <property type="entry name" value="Six-hairpin glycosidases"/>
    <property type="match status" value="1"/>
</dbReference>
<evidence type="ECO:0000259" key="1">
    <source>
        <dbReference type="Pfam" id="PF06202"/>
    </source>
</evidence>
<dbReference type="InterPro" id="IPR012341">
    <property type="entry name" value="6hp_glycosidase-like_sf"/>
</dbReference>
<dbReference type="PANTHER" id="PTHR10569">
    <property type="entry name" value="GLYCOGEN DEBRANCHING ENZYME"/>
    <property type="match status" value="1"/>
</dbReference>
<dbReference type="Pfam" id="PF12439">
    <property type="entry name" value="GDE_N"/>
    <property type="match status" value="1"/>
</dbReference>
<dbReference type="GO" id="GO:0004134">
    <property type="term" value="F:4-alpha-glucanotransferase activity"/>
    <property type="evidence" value="ECO:0007669"/>
    <property type="project" value="InterPro"/>
</dbReference>
<dbReference type="Gene3D" id="1.50.10.10">
    <property type="match status" value="1"/>
</dbReference>
<evidence type="ECO:0000313" key="4">
    <source>
        <dbReference type="Proteomes" id="UP000006238"/>
    </source>
</evidence>
<dbReference type="GO" id="GO:0004135">
    <property type="term" value="F:amylo-alpha-1,6-glucosidase activity"/>
    <property type="evidence" value="ECO:0007669"/>
    <property type="project" value="InterPro"/>
</dbReference>